<accession>D0WIA9</accession>
<organism evidence="6 7">
    <name type="scientific">Slackia exigua (strain ATCC 700122 / DSM 15923 / CIP 105133 / JCM 11022 / KCTC 5966 / S-7)</name>
    <dbReference type="NCBI Taxonomy" id="649764"/>
    <lineage>
        <taxon>Bacteria</taxon>
        <taxon>Bacillati</taxon>
        <taxon>Actinomycetota</taxon>
        <taxon>Coriobacteriia</taxon>
        <taxon>Eggerthellales</taxon>
        <taxon>Eggerthellaceae</taxon>
        <taxon>Slackia</taxon>
    </lineage>
</organism>
<feature type="transmembrane region" description="Helical" evidence="4">
    <location>
        <begin position="83"/>
        <end position="102"/>
    </location>
</feature>
<dbReference type="InterPro" id="IPR000792">
    <property type="entry name" value="Tscrpt_reg_LuxR_C"/>
</dbReference>
<dbReference type="SMART" id="SM00421">
    <property type="entry name" value="HTH_LUXR"/>
    <property type="match status" value="1"/>
</dbReference>
<feature type="transmembrane region" description="Helical" evidence="4">
    <location>
        <begin position="239"/>
        <end position="257"/>
    </location>
</feature>
<keyword evidence="2" id="KW-0238">DNA-binding</keyword>
<dbReference type="EMBL" id="ACUX02000016">
    <property type="protein sequence ID" value="EEZ60776.1"/>
    <property type="molecule type" value="Genomic_DNA"/>
</dbReference>
<keyword evidence="4" id="KW-0812">Transmembrane</keyword>
<dbReference type="RefSeq" id="WP_006362845.1">
    <property type="nucleotide sequence ID" value="NZ_GG700631.1"/>
</dbReference>
<dbReference type="STRING" id="649764.HMPREF0762_01582"/>
<evidence type="ECO:0000256" key="4">
    <source>
        <dbReference type="SAM" id="Phobius"/>
    </source>
</evidence>
<dbReference type="OrthoDB" id="3173360at2"/>
<reference evidence="6" key="1">
    <citation type="submission" date="2009-10" db="EMBL/GenBank/DDBJ databases">
        <authorList>
            <person name="Weinstock G."/>
            <person name="Sodergren E."/>
            <person name="Clifton S."/>
            <person name="Fulton L."/>
            <person name="Fulton B."/>
            <person name="Courtney L."/>
            <person name="Fronick C."/>
            <person name="Harrison M."/>
            <person name="Strong C."/>
            <person name="Farmer C."/>
            <person name="Delahaunty K."/>
            <person name="Markovic C."/>
            <person name="Hall O."/>
            <person name="Minx P."/>
            <person name="Tomlinson C."/>
            <person name="Mitreva M."/>
            <person name="Nelson J."/>
            <person name="Hou S."/>
            <person name="Wollam A."/>
            <person name="Pepin K.H."/>
            <person name="Johnson M."/>
            <person name="Bhonagiri V."/>
            <person name="Nash W.E."/>
            <person name="Warren W."/>
            <person name="Chinwalla A."/>
            <person name="Mardis E.R."/>
            <person name="Wilson R.K."/>
        </authorList>
    </citation>
    <scope>NUCLEOTIDE SEQUENCE [LARGE SCALE GENOMIC DNA]</scope>
    <source>
        <strain evidence="6">ATCC 700122</strain>
    </source>
</reference>
<keyword evidence="4" id="KW-0472">Membrane</keyword>
<dbReference type="GeneID" id="85008301"/>
<feature type="transmembrane region" description="Helical" evidence="4">
    <location>
        <begin position="324"/>
        <end position="347"/>
    </location>
</feature>
<evidence type="ECO:0000256" key="2">
    <source>
        <dbReference type="ARBA" id="ARBA00023125"/>
    </source>
</evidence>
<dbReference type="GO" id="GO:0003677">
    <property type="term" value="F:DNA binding"/>
    <property type="evidence" value="ECO:0007669"/>
    <property type="project" value="UniProtKB-KW"/>
</dbReference>
<comment type="caution">
    <text evidence="6">The sequence shown here is derived from an EMBL/GenBank/DDBJ whole genome shotgun (WGS) entry which is preliminary data.</text>
</comment>
<keyword evidence="3" id="KW-0804">Transcription</keyword>
<protein>
    <submittedName>
        <fullName evidence="6">Transcriptional regulator, LuxR family</fullName>
    </submittedName>
</protein>
<dbReference type="GO" id="GO:0006355">
    <property type="term" value="P:regulation of DNA-templated transcription"/>
    <property type="evidence" value="ECO:0007669"/>
    <property type="project" value="InterPro"/>
</dbReference>
<dbReference type="SUPFAM" id="SSF46894">
    <property type="entry name" value="C-terminal effector domain of the bipartite response regulators"/>
    <property type="match status" value="1"/>
</dbReference>
<dbReference type="Proteomes" id="UP000006001">
    <property type="component" value="Unassembled WGS sequence"/>
</dbReference>
<dbReference type="CDD" id="cd06170">
    <property type="entry name" value="LuxR_C_like"/>
    <property type="match status" value="1"/>
</dbReference>
<feature type="transmembrane region" description="Helical" evidence="4">
    <location>
        <begin position="160"/>
        <end position="185"/>
    </location>
</feature>
<dbReference type="PANTHER" id="PTHR44688">
    <property type="entry name" value="DNA-BINDING TRANSCRIPTIONAL ACTIVATOR DEVR_DOSR"/>
    <property type="match status" value="1"/>
</dbReference>
<feature type="transmembrane region" description="Helical" evidence="4">
    <location>
        <begin position="359"/>
        <end position="376"/>
    </location>
</feature>
<feature type="transmembrane region" description="Helical" evidence="4">
    <location>
        <begin position="108"/>
        <end position="126"/>
    </location>
</feature>
<dbReference type="eggNOG" id="COG2197">
    <property type="taxonomic scope" value="Bacteria"/>
</dbReference>
<dbReference type="PROSITE" id="PS50043">
    <property type="entry name" value="HTH_LUXR_2"/>
    <property type="match status" value="1"/>
</dbReference>
<dbReference type="Pfam" id="PF00196">
    <property type="entry name" value="GerE"/>
    <property type="match status" value="1"/>
</dbReference>
<feature type="transmembrane region" description="Helical" evidence="4">
    <location>
        <begin position="269"/>
        <end position="287"/>
    </location>
</feature>
<feature type="transmembrane region" description="Helical" evidence="4">
    <location>
        <begin position="206"/>
        <end position="227"/>
    </location>
</feature>
<feature type="transmembrane region" description="Helical" evidence="4">
    <location>
        <begin position="133"/>
        <end position="154"/>
    </location>
</feature>
<keyword evidence="7" id="KW-1185">Reference proteome</keyword>
<dbReference type="PANTHER" id="PTHR44688:SF16">
    <property type="entry name" value="DNA-BINDING TRANSCRIPTIONAL ACTIVATOR DEVR_DOSR"/>
    <property type="match status" value="1"/>
</dbReference>
<evidence type="ECO:0000256" key="1">
    <source>
        <dbReference type="ARBA" id="ARBA00023015"/>
    </source>
</evidence>
<gene>
    <name evidence="6" type="ORF">HMPREF0762_01582</name>
</gene>
<keyword evidence="1" id="KW-0805">Transcription regulation</keyword>
<evidence type="ECO:0000259" key="5">
    <source>
        <dbReference type="PROSITE" id="PS50043"/>
    </source>
</evidence>
<feature type="transmembrane region" description="Helical" evidence="4">
    <location>
        <begin position="20"/>
        <end position="40"/>
    </location>
</feature>
<keyword evidence="4" id="KW-1133">Transmembrane helix</keyword>
<dbReference type="HOGENOM" id="CLU_027066_3_2_11"/>
<dbReference type="AlphaFoldDB" id="D0WIA9"/>
<evidence type="ECO:0000313" key="6">
    <source>
        <dbReference type="EMBL" id="EEZ60776.1"/>
    </source>
</evidence>
<dbReference type="InterPro" id="IPR036388">
    <property type="entry name" value="WH-like_DNA-bd_sf"/>
</dbReference>
<feature type="transmembrane region" description="Helical" evidence="4">
    <location>
        <begin position="52"/>
        <end position="71"/>
    </location>
</feature>
<name>D0WIA9_SLAES</name>
<feature type="domain" description="HTH luxR-type" evidence="5">
    <location>
        <begin position="411"/>
        <end position="476"/>
    </location>
</feature>
<dbReference type="Gene3D" id="1.10.10.10">
    <property type="entry name" value="Winged helix-like DNA-binding domain superfamily/Winged helix DNA-binding domain"/>
    <property type="match status" value="1"/>
</dbReference>
<dbReference type="PRINTS" id="PR00038">
    <property type="entry name" value="HTHLUXR"/>
</dbReference>
<proteinExistence type="predicted"/>
<dbReference type="InterPro" id="IPR016032">
    <property type="entry name" value="Sig_transdc_resp-reg_C-effctor"/>
</dbReference>
<evidence type="ECO:0000256" key="3">
    <source>
        <dbReference type="ARBA" id="ARBA00023163"/>
    </source>
</evidence>
<evidence type="ECO:0000313" key="7">
    <source>
        <dbReference type="Proteomes" id="UP000006001"/>
    </source>
</evidence>
<sequence>MAQQGTNDSRQDARNGFAGWFHVPFVGIACVLAWAFQVNALAGTGDVSDQTAWIASYVALSFVMPVMGLIAKRIPRVVSFKAIPFAAAAAGAVGTIGIFTAGVTSTTWLLYVSTIMCACVIGWLYLQWALFFIRLDVSESIFCLFAANIIGSLMKEAMHLLPPVGSCLAAACLPALSVLLCLRATTLVPKPEARGHRFGPGTFKSLWKVGATIVVFSFVTAYLIGSFSGNQSMLSLGEFTAARIFEILVSLAAIATARTLKGSFNFAHLWRIILLVLAIDLVCVIVLPQYPMLRCVESSVWDLLVIFSWLTIADIARHMNEPPAFVFGMTWPAYTLPFALGTLATGFMRAHAIGGVSDAFIALLMFALLVTALIYLETRDQDTKQIFADEKAPASSASMDEGRTLEARCNELAGEFKLTPREVEVMMYLYRGRTKAYIAETLFLTENTVRGHAKHLYAKLDVHSRRDLLDLIDAVDTDSQRTDVRSLRSEG</sequence>